<organism evidence="1 2">
    <name type="scientific">Tanticharoenia sakaeratensis NBRC 103193</name>
    <dbReference type="NCBI Taxonomy" id="1231623"/>
    <lineage>
        <taxon>Bacteria</taxon>
        <taxon>Pseudomonadati</taxon>
        <taxon>Pseudomonadota</taxon>
        <taxon>Alphaproteobacteria</taxon>
        <taxon>Acetobacterales</taxon>
        <taxon>Acetobacteraceae</taxon>
        <taxon>Tanticharoenia</taxon>
    </lineage>
</organism>
<comment type="caution">
    <text evidence="1">The sequence shown here is derived from an EMBL/GenBank/DDBJ whole genome shotgun (WGS) entry which is preliminary data.</text>
</comment>
<protein>
    <submittedName>
        <fullName evidence="1">Uncharacterized protein</fullName>
    </submittedName>
</protein>
<reference evidence="1 2" key="1">
    <citation type="submission" date="2012-10" db="EMBL/GenBank/DDBJ databases">
        <title>Genome sequencing of Tanticharoenia sakaeratensis NBRC 103193.</title>
        <authorList>
            <person name="Azuma Y."/>
            <person name="Hadano H."/>
            <person name="Hirakawa H."/>
            <person name="Matsushita K."/>
        </authorList>
    </citation>
    <scope>NUCLEOTIDE SEQUENCE [LARGE SCALE GENOMIC DNA]</scope>
    <source>
        <strain evidence="1 2">NBRC 103193</strain>
    </source>
</reference>
<evidence type="ECO:0000313" key="2">
    <source>
        <dbReference type="Proteomes" id="UP000032679"/>
    </source>
</evidence>
<name>A0A0D6MNN7_9PROT</name>
<dbReference type="Proteomes" id="UP000032679">
    <property type="component" value="Unassembled WGS sequence"/>
</dbReference>
<dbReference type="AlphaFoldDB" id="A0A0D6MNN7"/>
<keyword evidence="2" id="KW-1185">Reference proteome</keyword>
<sequence>MDRRIIYPGSIPLDADQLLQGQWTKEALGRVLDTVYGEQVSSAIGFAITLSGSALSFGVGIGVVNAWGVVDYTAVGGQGGGVAASSVPVTNQYINDTPQTVSGLSSGTTYTIYAVCQETDTDETVLPFYNATTPSQTQAGPNNTGSNLPTRRNANVTIVAATAAPSAPATGVVVPLYTLVIPSGATAASAGTLTSLQPFYMTIPELQAAVKTLLAETTNYLPAGSPQGASQQTYFQPTPSSTTGWTNQLTYTLIVPHDGYIHAITHANCSNTQPSSCQLTLQINGSSYNTSTANNPGTVASDTTVSTMSLSGVMHVKKGDSIEIVSYYGAPQSANTFAEVGQTLSYMYHPSLNN</sequence>
<dbReference type="EMBL" id="BALE01000041">
    <property type="protein sequence ID" value="GAN55279.1"/>
    <property type="molecule type" value="Genomic_DNA"/>
</dbReference>
<dbReference type="OrthoDB" id="7284492at2"/>
<dbReference type="RefSeq" id="WP_053053878.1">
    <property type="nucleotide sequence ID" value="NZ_BALE01000041.1"/>
</dbReference>
<accession>A0A0D6MNN7</accession>
<proteinExistence type="predicted"/>
<dbReference type="STRING" id="1231623.Tasa_041_074"/>
<gene>
    <name evidence="1" type="ORF">Tasa_041_074</name>
</gene>
<evidence type="ECO:0000313" key="1">
    <source>
        <dbReference type="EMBL" id="GAN55279.1"/>
    </source>
</evidence>